<protein>
    <submittedName>
        <fullName evidence="4">Aste57867_718 protein</fullName>
    </submittedName>
</protein>
<evidence type="ECO:0000313" key="3">
    <source>
        <dbReference type="EMBL" id="KAF0719886.1"/>
    </source>
</evidence>
<sequence length="381" mass="44231">MEHGTGLKGARALAKAKVYQKPKPARPEWNDDLTDLSRQQSSTAELAEKKLERTSKHLDQAKTDLYFKAKVDSLDKRQRELEAREARLKIEQDEARLLTTTAIQKQQQLNKLYENLEKNLHESTTREQALKRREEGQKETIETLRIQELALSEALQQERHRILEEAQASVVNQELREAMEAREAALTFKEKQMALLGERLAMQEQHLGTVERQLEEQTREWLLQNERWKHVHEEEVARWAQESENEAKQMTQARENLSLEKNQLRDRIAEADAGIVERQSQVDQQLLGLANREIELVRREASLSLQAEDVMAREARLLSFRDSVCQNQQDEAARLAKLSADLHARERRLQIFAADAEAQAELNAKRQLVLQAREPHNLNQN</sequence>
<evidence type="ECO:0000256" key="2">
    <source>
        <dbReference type="SAM" id="MobiDB-lite"/>
    </source>
</evidence>
<feature type="coiled-coil region" evidence="1">
    <location>
        <begin position="172"/>
        <end position="274"/>
    </location>
</feature>
<evidence type="ECO:0000313" key="5">
    <source>
        <dbReference type="Proteomes" id="UP000332933"/>
    </source>
</evidence>
<organism evidence="4 5">
    <name type="scientific">Aphanomyces stellatus</name>
    <dbReference type="NCBI Taxonomy" id="120398"/>
    <lineage>
        <taxon>Eukaryota</taxon>
        <taxon>Sar</taxon>
        <taxon>Stramenopiles</taxon>
        <taxon>Oomycota</taxon>
        <taxon>Saprolegniomycetes</taxon>
        <taxon>Saprolegniales</taxon>
        <taxon>Verrucalvaceae</taxon>
        <taxon>Aphanomyces</taxon>
    </lineage>
</organism>
<dbReference type="OrthoDB" id="10541430at2759"/>
<feature type="compositionally biased region" description="Low complexity" evidence="2">
    <location>
        <begin position="8"/>
        <end position="17"/>
    </location>
</feature>
<dbReference type="EMBL" id="CAADRA010000042">
    <property type="protein sequence ID" value="VFT77942.1"/>
    <property type="molecule type" value="Genomic_DNA"/>
</dbReference>
<proteinExistence type="predicted"/>
<evidence type="ECO:0000256" key="1">
    <source>
        <dbReference type="SAM" id="Coils"/>
    </source>
</evidence>
<dbReference type="AlphaFoldDB" id="A0A485K6K4"/>
<dbReference type="Proteomes" id="UP000332933">
    <property type="component" value="Unassembled WGS sequence"/>
</dbReference>
<dbReference type="EMBL" id="VJMH01000042">
    <property type="protein sequence ID" value="KAF0719886.1"/>
    <property type="molecule type" value="Genomic_DNA"/>
</dbReference>
<reference evidence="4 5" key="1">
    <citation type="submission" date="2019-03" db="EMBL/GenBank/DDBJ databases">
        <authorList>
            <person name="Gaulin E."/>
            <person name="Dumas B."/>
        </authorList>
    </citation>
    <scope>NUCLEOTIDE SEQUENCE [LARGE SCALE GENOMIC DNA]</scope>
    <source>
        <strain evidence="4">CBS 568.67</strain>
    </source>
</reference>
<name>A0A485K6K4_9STRA</name>
<evidence type="ECO:0000313" key="4">
    <source>
        <dbReference type="EMBL" id="VFT77942.1"/>
    </source>
</evidence>
<keyword evidence="1" id="KW-0175">Coiled coil</keyword>
<reference evidence="3" key="2">
    <citation type="submission" date="2019-06" db="EMBL/GenBank/DDBJ databases">
        <title>Genomics analysis of Aphanomyces spp. identifies a new class of oomycete effector associated with host adaptation.</title>
        <authorList>
            <person name="Gaulin E."/>
        </authorList>
    </citation>
    <scope>NUCLEOTIDE SEQUENCE</scope>
    <source>
        <strain evidence="3">CBS 578.67</strain>
    </source>
</reference>
<feature type="compositionally biased region" description="Basic and acidic residues" evidence="2">
    <location>
        <begin position="46"/>
        <end position="55"/>
    </location>
</feature>
<feature type="region of interest" description="Disordered" evidence="2">
    <location>
        <begin position="1"/>
        <end position="55"/>
    </location>
</feature>
<gene>
    <name evidence="4" type="primary">Aste57867_718</name>
    <name evidence="3" type="ORF">As57867_000717</name>
    <name evidence="4" type="ORF">ASTE57867_718</name>
</gene>
<accession>A0A485K6K4</accession>
<keyword evidence="5" id="KW-1185">Reference proteome</keyword>